<proteinExistence type="predicted"/>
<feature type="transmembrane region" description="Helical" evidence="1">
    <location>
        <begin position="27"/>
        <end position="50"/>
    </location>
</feature>
<keyword evidence="1" id="KW-0812">Transmembrane</keyword>
<protein>
    <submittedName>
        <fullName evidence="2">Uncharacterized protein</fullName>
    </submittedName>
</protein>
<reference evidence="2 3" key="2">
    <citation type="journal article" date="2017" name="Nature">
        <title>The Apostasia genome and the evolution of orchids.</title>
        <authorList>
            <person name="Zhang G.Q."/>
            <person name="Liu K.W."/>
            <person name="Li Z."/>
            <person name="Lohaus R."/>
            <person name="Hsiao Y.Y."/>
            <person name="Niu S.C."/>
            <person name="Wang J.Y."/>
            <person name="Lin Y.C."/>
            <person name="Xu Q."/>
            <person name="Chen L.J."/>
            <person name="Yoshida K."/>
            <person name="Fujiwara S."/>
            <person name="Wang Z.W."/>
            <person name="Zhang Y.Q."/>
            <person name="Mitsuda N."/>
            <person name="Wang M."/>
            <person name="Liu G.H."/>
            <person name="Pecoraro L."/>
            <person name="Huang H.X."/>
            <person name="Xiao X.J."/>
            <person name="Lin M."/>
            <person name="Wu X.Y."/>
            <person name="Wu W.L."/>
            <person name="Chen Y.Y."/>
            <person name="Chang S.B."/>
            <person name="Sakamoto S."/>
            <person name="Ohme-Takagi M."/>
            <person name="Yagi M."/>
            <person name="Zeng S.J."/>
            <person name="Shen C.Y."/>
            <person name="Yeh C.M."/>
            <person name="Luo Y.B."/>
            <person name="Tsai W.C."/>
            <person name="Van de Peer Y."/>
            <person name="Liu Z.J."/>
        </authorList>
    </citation>
    <scope>NUCLEOTIDE SEQUENCE [LARGE SCALE GENOMIC DNA]</scope>
    <source>
        <tissue evidence="2">The whole plant</tissue>
    </source>
</reference>
<sequence length="51" mass="5984">MNVFNFVGEVDQKALYSLALTGIEIRLLLAFIFVGFWMVAITYLQFMYLWS</sequence>
<evidence type="ECO:0000313" key="3">
    <source>
        <dbReference type="Proteomes" id="UP000233837"/>
    </source>
</evidence>
<evidence type="ECO:0000313" key="2">
    <source>
        <dbReference type="EMBL" id="PKU82099.1"/>
    </source>
</evidence>
<dbReference type="AlphaFoldDB" id="A0A2I0X2G1"/>
<name>A0A2I0X2G1_9ASPA</name>
<reference evidence="2 3" key="1">
    <citation type="journal article" date="2016" name="Sci. Rep.">
        <title>The Dendrobium catenatum Lindl. genome sequence provides insights into polysaccharide synthase, floral development and adaptive evolution.</title>
        <authorList>
            <person name="Zhang G.Q."/>
            <person name="Xu Q."/>
            <person name="Bian C."/>
            <person name="Tsai W.C."/>
            <person name="Yeh C.M."/>
            <person name="Liu K.W."/>
            <person name="Yoshida K."/>
            <person name="Zhang L.S."/>
            <person name="Chang S.B."/>
            <person name="Chen F."/>
            <person name="Shi Y."/>
            <person name="Su Y.Y."/>
            <person name="Zhang Y.Q."/>
            <person name="Chen L.J."/>
            <person name="Yin Y."/>
            <person name="Lin M."/>
            <person name="Huang H."/>
            <person name="Deng H."/>
            <person name="Wang Z.W."/>
            <person name="Zhu S.L."/>
            <person name="Zhao X."/>
            <person name="Deng C."/>
            <person name="Niu S.C."/>
            <person name="Huang J."/>
            <person name="Wang M."/>
            <person name="Liu G.H."/>
            <person name="Yang H.J."/>
            <person name="Xiao X.J."/>
            <person name="Hsiao Y.Y."/>
            <person name="Wu W.L."/>
            <person name="Chen Y.Y."/>
            <person name="Mitsuda N."/>
            <person name="Ohme-Takagi M."/>
            <person name="Luo Y.B."/>
            <person name="Van de Peer Y."/>
            <person name="Liu Z.J."/>
        </authorList>
    </citation>
    <scope>NUCLEOTIDE SEQUENCE [LARGE SCALE GENOMIC DNA]</scope>
    <source>
        <tissue evidence="2">The whole plant</tissue>
    </source>
</reference>
<dbReference type="EMBL" id="KZ502211">
    <property type="protein sequence ID" value="PKU82099.1"/>
    <property type="molecule type" value="Genomic_DNA"/>
</dbReference>
<evidence type="ECO:0000256" key="1">
    <source>
        <dbReference type="SAM" id="Phobius"/>
    </source>
</evidence>
<gene>
    <name evidence="2" type="ORF">MA16_Dca004116</name>
</gene>
<dbReference type="Proteomes" id="UP000233837">
    <property type="component" value="Unassembled WGS sequence"/>
</dbReference>
<keyword evidence="1" id="KW-0472">Membrane</keyword>
<accession>A0A2I0X2G1</accession>
<organism evidence="2 3">
    <name type="scientific">Dendrobium catenatum</name>
    <dbReference type="NCBI Taxonomy" id="906689"/>
    <lineage>
        <taxon>Eukaryota</taxon>
        <taxon>Viridiplantae</taxon>
        <taxon>Streptophyta</taxon>
        <taxon>Embryophyta</taxon>
        <taxon>Tracheophyta</taxon>
        <taxon>Spermatophyta</taxon>
        <taxon>Magnoliopsida</taxon>
        <taxon>Liliopsida</taxon>
        <taxon>Asparagales</taxon>
        <taxon>Orchidaceae</taxon>
        <taxon>Epidendroideae</taxon>
        <taxon>Malaxideae</taxon>
        <taxon>Dendrobiinae</taxon>
        <taxon>Dendrobium</taxon>
    </lineage>
</organism>
<keyword evidence="1" id="KW-1133">Transmembrane helix</keyword>
<keyword evidence="3" id="KW-1185">Reference proteome</keyword>